<reference evidence="2 3" key="1">
    <citation type="submission" date="2014-06" db="EMBL/GenBank/DDBJ databases">
        <authorList>
            <person name="Swart Estienne"/>
        </authorList>
    </citation>
    <scope>NUCLEOTIDE SEQUENCE [LARGE SCALE GENOMIC DNA]</scope>
    <source>
        <strain evidence="2 3">130c</strain>
    </source>
</reference>
<accession>A0A078AT03</accession>
<organism evidence="2 3">
    <name type="scientific">Stylonychia lemnae</name>
    <name type="common">Ciliate</name>
    <dbReference type="NCBI Taxonomy" id="5949"/>
    <lineage>
        <taxon>Eukaryota</taxon>
        <taxon>Sar</taxon>
        <taxon>Alveolata</taxon>
        <taxon>Ciliophora</taxon>
        <taxon>Intramacronucleata</taxon>
        <taxon>Spirotrichea</taxon>
        <taxon>Stichotrichia</taxon>
        <taxon>Sporadotrichida</taxon>
        <taxon>Oxytrichidae</taxon>
        <taxon>Stylonychinae</taxon>
        <taxon>Stylonychia</taxon>
    </lineage>
</organism>
<proteinExistence type="predicted"/>
<dbReference type="InParanoid" id="A0A078AT03"/>
<dbReference type="Proteomes" id="UP000039865">
    <property type="component" value="Unassembled WGS sequence"/>
</dbReference>
<name>A0A078AT03_STYLE</name>
<evidence type="ECO:0000313" key="2">
    <source>
        <dbReference type="EMBL" id="CDW83978.1"/>
    </source>
</evidence>
<sequence>MIQRKRQSMSNLSFYRNENSHKNQQPRLESQSILTQHQLTKDAFTQDNGQIDDYTNNIYTRRKSPTYLPQINIQLDNLYLAKTPTIKKEFPNRKPRKTKMAPFWNEEYIAMLNQSVQQDLITNRSFDQTQNTFMRKNDIVFSNICIQSQDFKPASPIIEQSEEKELPKMIEQKKRKVPILQYHGLLNQKKGKNINLLNGSRHINFDASFETKNNMNTTQNPYINTQNSTTANNEDYNTQNKQQKFQTPTYYAGSRLPGKLVKRHKYSQSFSERQQLELRKNLFKSVNKELIEDVRKLMNQSSERPFEETGMPIYSKDRRRIEKDIIIQNYTKKLENLNNQPQSQLTTGQQGKRRNILRLNQFDTSILSQSNNLVVGTAGTGISSVLMTDEHIPISPVSISQELVRRGAKFTNTFKN</sequence>
<feature type="region of interest" description="Disordered" evidence="1">
    <location>
        <begin position="1"/>
        <end position="29"/>
    </location>
</feature>
<feature type="compositionally biased region" description="Polar residues" evidence="1">
    <location>
        <begin position="8"/>
        <end position="29"/>
    </location>
</feature>
<dbReference type="AlphaFoldDB" id="A0A078AT03"/>
<gene>
    <name evidence="2" type="primary">Contig10361.g11056</name>
    <name evidence="2" type="ORF">STYLEM_13033</name>
</gene>
<dbReference type="EMBL" id="CCKQ01012363">
    <property type="protein sequence ID" value="CDW83978.1"/>
    <property type="molecule type" value="Genomic_DNA"/>
</dbReference>
<evidence type="ECO:0000313" key="3">
    <source>
        <dbReference type="Proteomes" id="UP000039865"/>
    </source>
</evidence>
<protein>
    <submittedName>
        <fullName evidence="2">Uncharacterized protein</fullName>
    </submittedName>
</protein>
<evidence type="ECO:0000256" key="1">
    <source>
        <dbReference type="SAM" id="MobiDB-lite"/>
    </source>
</evidence>
<keyword evidence="3" id="KW-1185">Reference proteome</keyword>